<evidence type="ECO:0000256" key="1">
    <source>
        <dbReference type="SAM" id="Phobius"/>
    </source>
</evidence>
<organism evidence="2 3">
    <name type="scientific">Tenacibaculum soleae</name>
    <dbReference type="NCBI Taxonomy" id="447689"/>
    <lineage>
        <taxon>Bacteria</taxon>
        <taxon>Pseudomonadati</taxon>
        <taxon>Bacteroidota</taxon>
        <taxon>Flavobacteriia</taxon>
        <taxon>Flavobacteriales</taxon>
        <taxon>Flavobacteriaceae</taxon>
        <taxon>Tenacibaculum</taxon>
    </lineage>
</organism>
<keyword evidence="3" id="KW-1185">Reference proteome</keyword>
<dbReference type="EMBL" id="MAKX01000001">
    <property type="protein sequence ID" value="OCK43441.1"/>
    <property type="molecule type" value="Genomic_DNA"/>
</dbReference>
<reference evidence="2 3" key="1">
    <citation type="submission" date="2016-06" db="EMBL/GenBank/DDBJ databases">
        <title>Draft Genome Sequence of Tenacibaculum soleae UCD-KL19.</title>
        <authorList>
            <person name="Eisen J.A."/>
            <person name="Coil D.A."/>
            <person name="Lujan K.M."/>
        </authorList>
    </citation>
    <scope>NUCLEOTIDE SEQUENCE [LARGE SCALE GENOMIC DNA]</scope>
    <source>
        <strain evidence="2 3">UCD-KL19</strain>
    </source>
</reference>
<evidence type="ECO:0000313" key="3">
    <source>
        <dbReference type="Proteomes" id="UP000093186"/>
    </source>
</evidence>
<comment type="caution">
    <text evidence="2">The sequence shown here is derived from an EMBL/GenBank/DDBJ whole genome shotgun (WGS) entry which is preliminary data.</text>
</comment>
<accession>A0A1B9Y154</accession>
<name>A0A1B9Y154_9FLAO</name>
<dbReference type="AlphaFoldDB" id="A0A1B9Y154"/>
<keyword evidence="1" id="KW-0812">Transmembrane</keyword>
<proteinExistence type="predicted"/>
<dbReference type="STRING" id="447689.BA195_01695"/>
<protein>
    <submittedName>
        <fullName evidence="2">Uncharacterized protein</fullName>
    </submittedName>
</protein>
<dbReference type="Proteomes" id="UP000093186">
    <property type="component" value="Unassembled WGS sequence"/>
</dbReference>
<keyword evidence="1" id="KW-1133">Transmembrane helix</keyword>
<evidence type="ECO:0000313" key="2">
    <source>
        <dbReference type="EMBL" id="OCK43441.1"/>
    </source>
</evidence>
<feature type="transmembrane region" description="Helical" evidence="1">
    <location>
        <begin position="44"/>
        <end position="66"/>
    </location>
</feature>
<feature type="transmembrane region" description="Helical" evidence="1">
    <location>
        <begin position="78"/>
        <end position="99"/>
    </location>
</feature>
<feature type="transmembrane region" description="Helical" evidence="1">
    <location>
        <begin position="119"/>
        <end position="147"/>
    </location>
</feature>
<gene>
    <name evidence="2" type="ORF">BA195_01695</name>
</gene>
<keyword evidence="1" id="KW-0472">Membrane</keyword>
<sequence length="154" mass="17566">MLRIDYYLINDVCENGILSFEFAKDFNISKTILNSWNTKSKICAGISLGLDFLFLMIYPLLIALLIHKLNETIWKGHSFYFVGIILLFSQLLTAILDTIENIGLIQLLLGSTNSNWSLIAYYCAFIKFTIISIALIYLAINFIPLIIKNTTKNE</sequence>